<dbReference type="RefSeq" id="WP_091542525.1">
    <property type="nucleotide sequence ID" value="NZ_FMUS01000010.1"/>
</dbReference>
<accession>A0A1G5GWW7</accession>
<proteinExistence type="predicted"/>
<protein>
    <submittedName>
        <fullName evidence="2">Uncharacterized protein</fullName>
    </submittedName>
</protein>
<feature type="transmembrane region" description="Helical" evidence="1">
    <location>
        <begin position="9"/>
        <end position="36"/>
    </location>
</feature>
<organism evidence="2 3">
    <name type="scientific">Alkaliphilus peptidifermentans DSM 18978</name>
    <dbReference type="NCBI Taxonomy" id="1120976"/>
    <lineage>
        <taxon>Bacteria</taxon>
        <taxon>Bacillati</taxon>
        <taxon>Bacillota</taxon>
        <taxon>Clostridia</taxon>
        <taxon>Peptostreptococcales</taxon>
        <taxon>Natronincolaceae</taxon>
        <taxon>Alkaliphilus</taxon>
    </lineage>
</organism>
<sequence>MKKSSKEIWYLWGSFWSVVIGLIVSKVYLTWAFLFYTEGYQFWGFNSWTNDRLWMWATENHQFFMVLTLTIFISIGCLFVKFLIDNGVIKHS</sequence>
<evidence type="ECO:0000313" key="2">
    <source>
        <dbReference type="EMBL" id="SCY55809.1"/>
    </source>
</evidence>
<feature type="transmembrane region" description="Helical" evidence="1">
    <location>
        <begin position="63"/>
        <end position="84"/>
    </location>
</feature>
<dbReference type="EMBL" id="FMUS01000010">
    <property type="protein sequence ID" value="SCY55809.1"/>
    <property type="molecule type" value="Genomic_DNA"/>
</dbReference>
<keyword evidence="3" id="KW-1185">Reference proteome</keyword>
<keyword evidence="1" id="KW-0812">Transmembrane</keyword>
<gene>
    <name evidence="2" type="ORF">SAMN03080606_01804</name>
</gene>
<evidence type="ECO:0000313" key="3">
    <source>
        <dbReference type="Proteomes" id="UP000198636"/>
    </source>
</evidence>
<reference evidence="2 3" key="1">
    <citation type="submission" date="2016-10" db="EMBL/GenBank/DDBJ databases">
        <authorList>
            <person name="de Groot N.N."/>
        </authorList>
    </citation>
    <scope>NUCLEOTIDE SEQUENCE [LARGE SCALE GENOMIC DNA]</scope>
    <source>
        <strain evidence="2 3">DSM 18978</strain>
    </source>
</reference>
<keyword evidence="1" id="KW-0472">Membrane</keyword>
<evidence type="ECO:0000256" key="1">
    <source>
        <dbReference type="SAM" id="Phobius"/>
    </source>
</evidence>
<name>A0A1G5GWW7_9FIRM</name>
<keyword evidence="1" id="KW-1133">Transmembrane helix</keyword>
<dbReference type="AlphaFoldDB" id="A0A1G5GWW7"/>
<dbReference type="Proteomes" id="UP000198636">
    <property type="component" value="Unassembled WGS sequence"/>
</dbReference>
<dbReference type="STRING" id="1120976.SAMN03080606_01804"/>